<dbReference type="OrthoDB" id="9800108at2"/>
<dbReference type="InterPro" id="IPR001533">
    <property type="entry name" value="Pterin_deHydtase"/>
</dbReference>
<dbReference type="PANTHER" id="PTHR12599">
    <property type="entry name" value="PTERIN-4-ALPHA-CARBINOLAMINE DEHYDRATASE"/>
    <property type="match status" value="1"/>
</dbReference>
<comment type="catalytic activity">
    <reaction evidence="1">
        <text>(4aS,6R)-4a-hydroxy-L-erythro-5,6,7,8-tetrahydrobiopterin = (6R)-L-erythro-6,7-dihydrobiopterin + H2O</text>
        <dbReference type="Rhea" id="RHEA:11920"/>
        <dbReference type="ChEBI" id="CHEBI:15377"/>
        <dbReference type="ChEBI" id="CHEBI:15642"/>
        <dbReference type="ChEBI" id="CHEBI:43120"/>
        <dbReference type="EC" id="4.2.1.96"/>
    </reaction>
</comment>
<evidence type="ECO:0000256" key="2">
    <source>
        <dbReference type="ARBA" id="ARBA00006472"/>
    </source>
</evidence>
<comment type="caution">
    <text evidence="5">The sequence shown here is derived from an EMBL/GenBank/DDBJ whole genome shotgun (WGS) entry which is preliminary data.</text>
</comment>
<reference evidence="6" key="1">
    <citation type="submission" date="2018-05" db="EMBL/GenBank/DDBJ databases">
        <title>Leptospira yasudae sp. nov. and Leptospira stimsonii sp. nov., two pathogenic species of the genus Leptospira isolated from environmental sources.</title>
        <authorList>
            <person name="Casanovas-Massana A."/>
            <person name="Hamond C."/>
            <person name="Santos L.A."/>
            <person name="Hacker K.P."/>
            <person name="Balassiano I."/>
            <person name="Medeiros M.A."/>
            <person name="Reis M.G."/>
            <person name="Ko A.I."/>
            <person name="Wunder E.A."/>
        </authorList>
    </citation>
    <scope>NUCLEOTIDE SEQUENCE [LARGE SCALE GENOMIC DNA]</scope>
    <source>
        <strain evidence="6">Yale</strain>
    </source>
</reference>
<organism evidence="5 6">
    <name type="scientific">Leptospira stimsonii</name>
    <dbReference type="NCBI Taxonomy" id="2202203"/>
    <lineage>
        <taxon>Bacteria</taxon>
        <taxon>Pseudomonadati</taxon>
        <taxon>Spirochaetota</taxon>
        <taxon>Spirochaetia</taxon>
        <taxon>Leptospirales</taxon>
        <taxon>Leptospiraceae</taxon>
        <taxon>Leptospira</taxon>
    </lineage>
</organism>
<accession>A0A396Z6Q1</accession>
<dbReference type="Gene3D" id="3.30.1360.20">
    <property type="entry name" value="Transcriptional coactivator/pterin dehydratase"/>
    <property type="match status" value="1"/>
</dbReference>
<dbReference type="Proteomes" id="UP000265798">
    <property type="component" value="Unassembled WGS sequence"/>
</dbReference>
<comment type="similarity">
    <text evidence="2">Belongs to the pterin-4-alpha-carbinolamine dehydratase family.</text>
</comment>
<dbReference type="CDD" id="cd00488">
    <property type="entry name" value="PCD_DCoH"/>
    <property type="match status" value="1"/>
</dbReference>
<dbReference type="RefSeq" id="WP_118969406.1">
    <property type="nucleotide sequence ID" value="NZ_QHCT01000004.1"/>
</dbReference>
<evidence type="ECO:0000256" key="1">
    <source>
        <dbReference type="ARBA" id="ARBA00001554"/>
    </source>
</evidence>
<evidence type="ECO:0000313" key="6">
    <source>
        <dbReference type="Proteomes" id="UP000265798"/>
    </source>
</evidence>
<protein>
    <recommendedName>
        <fullName evidence="3">4a-hydroxytetrahydrobiopterin dehydratase</fullName>
        <ecNumber evidence="3">4.2.1.96</ecNumber>
    </recommendedName>
</protein>
<dbReference type="InterPro" id="IPR036428">
    <property type="entry name" value="PCD_sf"/>
</dbReference>
<name>A0A396Z6Q1_9LEPT</name>
<evidence type="ECO:0000313" key="5">
    <source>
        <dbReference type="EMBL" id="RHX89247.1"/>
    </source>
</evidence>
<dbReference type="Pfam" id="PF01329">
    <property type="entry name" value="Pterin_4a"/>
    <property type="match status" value="1"/>
</dbReference>
<gene>
    <name evidence="5" type="ORF">DLM75_15510</name>
</gene>
<evidence type="ECO:0000256" key="4">
    <source>
        <dbReference type="ARBA" id="ARBA00023239"/>
    </source>
</evidence>
<evidence type="ECO:0000256" key="3">
    <source>
        <dbReference type="ARBA" id="ARBA00013252"/>
    </source>
</evidence>
<dbReference type="GO" id="GO:0008124">
    <property type="term" value="F:4-alpha-hydroxytetrahydrobiopterin dehydratase activity"/>
    <property type="evidence" value="ECO:0007669"/>
    <property type="project" value="UniProtKB-EC"/>
</dbReference>
<dbReference type="GO" id="GO:0006729">
    <property type="term" value="P:tetrahydrobiopterin biosynthetic process"/>
    <property type="evidence" value="ECO:0007669"/>
    <property type="project" value="InterPro"/>
</dbReference>
<sequence length="98" mass="11414">MDPSELKRIEERTPSGWKISFRDEVPVLEKIFCFRSYKSAVEFVNALAGIAEEMDHHPDLTLRYDSVTVEITTHSKRTITDLDFSFVEKVERGYPTFL</sequence>
<dbReference type="SUPFAM" id="SSF55248">
    <property type="entry name" value="PCD-like"/>
    <property type="match status" value="1"/>
</dbReference>
<dbReference type="EC" id="4.2.1.96" evidence="3"/>
<keyword evidence="4" id="KW-0456">Lyase</keyword>
<dbReference type="EMBL" id="QHCT01000004">
    <property type="protein sequence ID" value="RHX89247.1"/>
    <property type="molecule type" value="Genomic_DNA"/>
</dbReference>
<dbReference type="PANTHER" id="PTHR12599:SF0">
    <property type="entry name" value="PTERIN-4-ALPHA-CARBINOLAMINE DEHYDRATASE"/>
    <property type="match status" value="1"/>
</dbReference>
<proteinExistence type="inferred from homology"/>
<dbReference type="AlphaFoldDB" id="A0A396Z6Q1"/>